<organism evidence="1 2">
    <name type="scientific">Eumeta variegata</name>
    <name type="common">Bagworm moth</name>
    <name type="synonym">Eumeta japonica</name>
    <dbReference type="NCBI Taxonomy" id="151549"/>
    <lineage>
        <taxon>Eukaryota</taxon>
        <taxon>Metazoa</taxon>
        <taxon>Ecdysozoa</taxon>
        <taxon>Arthropoda</taxon>
        <taxon>Hexapoda</taxon>
        <taxon>Insecta</taxon>
        <taxon>Pterygota</taxon>
        <taxon>Neoptera</taxon>
        <taxon>Endopterygota</taxon>
        <taxon>Lepidoptera</taxon>
        <taxon>Glossata</taxon>
        <taxon>Ditrysia</taxon>
        <taxon>Tineoidea</taxon>
        <taxon>Psychidae</taxon>
        <taxon>Oiketicinae</taxon>
        <taxon>Eumeta</taxon>
    </lineage>
</organism>
<evidence type="ECO:0000313" key="1">
    <source>
        <dbReference type="EMBL" id="GBP11182.1"/>
    </source>
</evidence>
<reference evidence="1 2" key="1">
    <citation type="journal article" date="2019" name="Commun. Biol.">
        <title>The bagworm genome reveals a unique fibroin gene that provides high tensile strength.</title>
        <authorList>
            <person name="Kono N."/>
            <person name="Nakamura H."/>
            <person name="Ohtoshi R."/>
            <person name="Tomita M."/>
            <person name="Numata K."/>
            <person name="Arakawa K."/>
        </authorList>
    </citation>
    <scope>NUCLEOTIDE SEQUENCE [LARGE SCALE GENOMIC DNA]</scope>
</reference>
<evidence type="ECO:0000313" key="2">
    <source>
        <dbReference type="Proteomes" id="UP000299102"/>
    </source>
</evidence>
<dbReference type="EMBL" id="BGZK01004839">
    <property type="protein sequence ID" value="GBP11182.1"/>
    <property type="molecule type" value="Genomic_DNA"/>
</dbReference>
<sequence>MSWLEGRRPPGWSFGMLETYGIFLLKTVIRKMAYHFVVLMALSEPAKNKAGIALKPIIELISPAYPLSMPYSSPTSSRTIQHQYLNICSVNTPIHSV</sequence>
<dbReference type="Proteomes" id="UP000299102">
    <property type="component" value="Unassembled WGS sequence"/>
</dbReference>
<comment type="caution">
    <text evidence="1">The sequence shown here is derived from an EMBL/GenBank/DDBJ whole genome shotgun (WGS) entry which is preliminary data.</text>
</comment>
<protein>
    <submittedName>
        <fullName evidence="1">Uncharacterized protein</fullName>
    </submittedName>
</protein>
<gene>
    <name evidence="1" type="ORF">EVAR_73207_1</name>
</gene>
<name>A0A4C1T9R3_EUMVA</name>
<accession>A0A4C1T9R3</accession>
<proteinExistence type="predicted"/>
<dbReference type="AlphaFoldDB" id="A0A4C1T9R3"/>
<keyword evidence="2" id="KW-1185">Reference proteome</keyword>